<dbReference type="OMA" id="LCSDCYM"/>
<feature type="domain" description="LysM" evidence="5">
    <location>
        <begin position="448"/>
        <end position="494"/>
    </location>
</feature>
<dbReference type="InterPro" id="IPR018392">
    <property type="entry name" value="LysM"/>
</dbReference>
<dbReference type="HOGENOM" id="CLU_496978_0_0_1"/>
<sequence length="505" mass="55434">MSSLNSTPKEFVNLRINVRKEGFCKDKLANLTEEAALCSDCYMKSIQLEINMSRENRRYSPEDFSSLKESCGISTSYPVTRTSTSQVPLETPSCDKPYKAKAGDTPNSIAESLSVATDRLLVYNGFPLTADLSFTGGEILCLDEVSKCLIHQVTATETCNSLLKLAGDGVSDLMMRSWNPSLGYKCKNIHSAVGKYICIGPPGQAGKFTPTLPSAPKGPSVSTGPTSTYSWEQAPNSITSSVNFTTSWLFPTDPPSISTVSAVIPSNEMIAAMRERITFCPFNSENNSTLWDEGLEEDEYHLHSWDLPYECIDEYWDPYCFPKPADPILPSPTTIPSSCYPTITTILEEWVEPPAPTQSGSPDNCNKWHIVKQGDTCAAIEARYKINDVKLHRYNPGVNEQCTNLRVGSAVCVRIWEGTSETSTPTATTTPAGPPGPTASGSNPNCQKWHLRQEGETCESIAAKYGIIVSRFRQLNRGVNQECSNLASGNWAIILQFAVSEAEYR</sequence>
<feature type="compositionally biased region" description="Low complexity" evidence="4">
    <location>
        <begin position="421"/>
        <end position="431"/>
    </location>
</feature>
<dbReference type="CDD" id="cd00118">
    <property type="entry name" value="LysM"/>
    <property type="match status" value="2"/>
</dbReference>
<dbReference type="PROSITE" id="PS51782">
    <property type="entry name" value="LYSM"/>
    <property type="match status" value="3"/>
</dbReference>
<protein>
    <recommendedName>
        <fullName evidence="5">LysM domain-containing protein</fullName>
    </recommendedName>
</protein>
<dbReference type="InParanoid" id="E4UZ04"/>
<dbReference type="SUPFAM" id="SSF54106">
    <property type="entry name" value="LysM domain"/>
    <property type="match status" value="1"/>
</dbReference>
<dbReference type="STRING" id="535722.E4UZ04"/>
<dbReference type="InterPro" id="IPR052210">
    <property type="entry name" value="LysM1-like"/>
</dbReference>
<feature type="domain" description="LysM" evidence="5">
    <location>
        <begin position="96"/>
        <end position="142"/>
    </location>
</feature>
<organism evidence="7">
    <name type="scientific">Arthroderma gypseum (strain ATCC MYA-4604 / CBS 118893)</name>
    <name type="common">Microsporum gypseum</name>
    <dbReference type="NCBI Taxonomy" id="535722"/>
    <lineage>
        <taxon>Eukaryota</taxon>
        <taxon>Fungi</taxon>
        <taxon>Dikarya</taxon>
        <taxon>Ascomycota</taxon>
        <taxon>Pezizomycotina</taxon>
        <taxon>Eurotiomycetes</taxon>
        <taxon>Eurotiomycetidae</taxon>
        <taxon>Onygenales</taxon>
        <taxon>Arthrodermataceae</taxon>
        <taxon>Nannizzia</taxon>
    </lineage>
</organism>
<keyword evidence="1" id="KW-0147">Chitin-binding</keyword>
<evidence type="ECO:0000256" key="4">
    <source>
        <dbReference type="SAM" id="MobiDB-lite"/>
    </source>
</evidence>
<feature type="region of interest" description="Disordered" evidence="4">
    <location>
        <begin position="421"/>
        <end position="445"/>
    </location>
</feature>
<dbReference type="AlphaFoldDB" id="E4UZ04"/>
<evidence type="ECO:0000259" key="5">
    <source>
        <dbReference type="PROSITE" id="PS51782"/>
    </source>
</evidence>
<proteinExistence type="predicted"/>
<name>E4UZ04_ARTGP</name>
<dbReference type="GO" id="GO:0008061">
    <property type="term" value="F:chitin binding"/>
    <property type="evidence" value="ECO:0007669"/>
    <property type="project" value="UniProtKB-KW"/>
</dbReference>
<dbReference type="PANTHER" id="PTHR34997:SF2">
    <property type="entry name" value="LYSM DOMAIN-CONTAINING PROTEIN-RELATED"/>
    <property type="match status" value="1"/>
</dbReference>
<dbReference type="EMBL" id="DS989826">
    <property type="protein sequence ID" value="EFR03334.1"/>
    <property type="molecule type" value="Genomic_DNA"/>
</dbReference>
<evidence type="ECO:0000256" key="3">
    <source>
        <dbReference type="ARBA" id="ARBA00023026"/>
    </source>
</evidence>
<gene>
    <name evidence="6" type="ORF">MGYG_06331</name>
</gene>
<dbReference type="Proteomes" id="UP000002669">
    <property type="component" value="Unassembled WGS sequence"/>
</dbReference>
<dbReference type="PANTHER" id="PTHR34997">
    <property type="entry name" value="AM15"/>
    <property type="match status" value="1"/>
</dbReference>
<dbReference type="eggNOG" id="KOG2806">
    <property type="taxonomic scope" value="Eukaryota"/>
</dbReference>
<dbReference type="GeneID" id="10027043"/>
<keyword evidence="3" id="KW-0843">Virulence</keyword>
<dbReference type="SMART" id="SM00257">
    <property type="entry name" value="LysM"/>
    <property type="match status" value="4"/>
</dbReference>
<evidence type="ECO:0000256" key="2">
    <source>
        <dbReference type="ARBA" id="ARBA00022729"/>
    </source>
</evidence>
<keyword evidence="2" id="KW-0732">Signal</keyword>
<reference evidence="7" key="1">
    <citation type="journal article" date="2012" name="MBio">
        <title>Comparative genome analysis of Trichophyton rubrum and related dermatophytes reveals candidate genes involved in infection.</title>
        <authorList>
            <person name="Martinez D.A."/>
            <person name="Oliver B.G."/>
            <person name="Graeser Y."/>
            <person name="Goldberg J.M."/>
            <person name="Li W."/>
            <person name="Martinez-Rossi N.M."/>
            <person name="Monod M."/>
            <person name="Shelest E."/>
            <person name="Barton R.C."/>
            <person name="Birch E."/>
            <person name="Brakhage A.A."/>
            <person name="Chen Z."/>
            <person name="Gurr S.J."/>
            <person name="Heiman D."/>
            <person name="Heitman J."/>
            <person name="Kosti I."/>
            <person name="Rossi A."/>
            <person name="Saif S."/>
            <person name="Samalova M."/>
            <person name="Saunders C.W."/>
            <person name="Shea T."/>
            <person name="Summerbell R.C."/>
            <person name="Xu J."/>
            <person name="Young S."/>
            <person name="Zeng Q."/>
            <person name="Birren B.W."/>
            <person name="Cuomo C.A."/>
            <person name="White T.C."/>
        </authorList>
    </citation>
    <scope>NUCLEOTIDE SEQUENCE [LARGE SCALE GENOMIC DNA]</scope>
    <source>
        <strain evidence="7">ATCC MYA-4604 / CBS 118893</strain>
    </source>
</reference>
<feature type="domain" description="LysM" evidence="5">
    <location>
        <begin position="367"/>
        <end position="413"/>
    </location>
</feature>
<evidence type="ECO:0000256" key="1">
    <source>
        <dbReference type="ARBA" id="ARBA00022669"/>
    </source>
</evidence>
<dbReference type="Pfam" id="PF01476">
    <property type="entry name" value="LysM"/>
    <property type="match status" value="2"/>
</dbReference>
<dbReference type="VEuPathDB" id="FungiDB:MGYG_06331"/>
<accession>E4UZ04</accession>
<dbReference type="InterPro" id="IPR036779">
    <property type="entry name" value="LysM_dom_sf"/>
</dbReference>
<dbReference type="OrthoDB" id="4173988at2759"/>
<dbReference type="RefSeq" id="XP_003171788.1">
    <property type="nucleotide sequence ID" value="XM_003171740.1"/>
</dbReference>
<evidence type="ECO:0000313" key="7">
    <source>
        <dbReference type="Proteomes" id="UP000002669"/>
    </source>
</evidence>
<keyword evidence="7" id="KW-1185">Reference proteome</keyword>
<dbReference type="Gene3D" id="3.10.350.10">
    <property type="entry name" value="LysM domain"/>
    <property type="match status" value="2"/>
</dbReference>
<evidence type="ECO:0000313" key="6">
    <source>
        <dbReference type="EMBL" id="EFR03334.1"/>
    </source>
</evidence>